<organism evidence="3 4">
    <name type="scientific">Pseudoalteromonas aliena</name>
    <dbReference type="NCBI Taxonomy" id="247523"/>
    <lineage>
        <taxon>Bacteria</taxon>
        <taxon>Pseudomonadati</taxon>
        <taxon>Pseudomonadota</taxon>
        <taxon>Gammaproteobacteria</taxon>
        <taxon>Alteromonadales</taxon>
        <taxon>Pseudoalteromonadaceae</taxon>
        <taxon>Pseudoalteromonas</taxon>
    </lineage>
</organism>
<dbReference type="InterPro" id="IPR009362">
    <property type="entry name" value="YhcG_C"/>
</dbReference>
<evidence type="ECO:0008006" key="5">
    <source>
        <dbReference type="Google" id="ProtNLM"/>
    </source>
</evidence>
<sequence length="366" mass="41987">MNKPTNQPTNKQNKQPQEPVDTQIFAHVLAHIQQTRQQVFAQVNTALIELYWSVGQTISEKVASQSWGKGVVKQLAAYIAKQDPDIKGFSDKNLWRMKQFYETYQHDTALSSRVRALPWTHNTIIFSRCKSSAEREYYLTLVQNEKLSSRELERQINAAHFERGLSEQPKLSAALRQSHPTSASIFKDNYTLEFLGLPSSHSESDLQQAIIKNLKTFILELGKDFIFIGEEYRLQVGNQDFYIDLLFFHRGLAALVAFELKIGKFSPQHLGQLDFYLEALDRDVKKPHENPSIGVLLCRDKDDEVVEYALSRNLSPTLVAQYQCQLPDKQLLQAKLHQLLQDLPAQDEFASQKIAEPEPRQGEDNE</sequence>
<dbReference type="RefSeq" id="WP_077537684.1">
    <property type="nucleotide sequence ID" value="NZ_CP019628.1"/>
</dbReference>
<dbReference type="Pfam" id="PF06250">
    <property type="entry name" value="YhcG_C"/>
    <property type="match status" value="1"/>
</dbReference>
<dbReference type="PANTHER" id="PTHR30547">
    <property type="entry name" value="UNCHARACTERIZED PROTEIN YHCG-RELATED"/>
    <property type="match status" value="1"/>
</dbReference>
<proteinExistence type="predicted"/>
<dbReference type="GO" id="GO:0003676">
    <property type="term" value="F:nucleic acid binding"/>
    <property type="evidence" value="ECO:0007669"/>
    <property type="project" value="InterPro"/>
</dbReference>
<dbReference type="EMBL" id="CP019628">
    <property type="protein sequence ID" value="AQQ01025.1"/>
    <property type="molecule type" value="Genomic_DNA"/>
</dbReference>
<dbReference type="STRING" id="247523.B0W48_15365"/>
<name>A0A1Q2H117_9GAMM</name>
<dbReference type="Proteomes" id="UP000188243">
    <property type="component" value="Chromosome"/>
</dbReference>
<evidence type="ECO:0000313" key="3">
    <source>
        <dbReference type="EMBL" id="AQQ01025.1"/>
    </source>
</evidence>
<dbReference type="AlphaFoldDB" id="A0A1Q2H117"/>
<evidence type="ECO:0000313" key="4">
    <source>
        <dbReference type="Proteomes" id="UP000188243"/>
    </source>
</evidence>
<dbReference type="InterPro" id="IPR011856">
    <property type="entry name" value="tRNA_endonuc-like_dom_sf"/>
</dbReference>
<dbReference type="InterPro" id="IPR041527">
    <property type="entry name" value="YhcG_N"/>
</dbReference>
<accession>A0A1Q2H117</accession>
<dbReference type="Pfam" id="PF17761">
    <property type="entry name" value="DUF1016_N"/>
    <property type="match status" value="1"/>
</dbReference>
<reference evidence="3 4" key="1">
    <citation type="submission" date="2017-02" db="EMBL/GenBank/DDBJ databases">
        <title>Complete genome sequence of the cold-active Pseudoalteromonas aliena strain EH1 isolated from Arctic seawater.</title>
        <authorList>
            <person name="Kim E."/>
            <person name="Heo E."/>
            <person name="Kim H."/>
            <person name="Kim D."/>
        </authorList>
    </citation>
    <scope>NUCLEOTIDE SEQUENCE [LARGE SCALE GENOMIC DNA]</scope>
    <source>
        <strain evidence="3 4">EH1</strain>
    </source>
</reference>
<protein>
    <recommendedName>
        <fullName evidence="5">DUF1016 domain-containing protein</fullName>
    </recommendedName>
</protein>
<dbReference type="KEGG" id="paln:B0W48_15365"/>
<evidence type="ECO:0000259" key="1">
    <source>
        <dbReference type="Pfam" id="PF06250"/>
    </source>
</evidence>
<dbReference type="InterPro" id="IPR053148">
    <property type="entry name" value="PD-DEXK-like_domain"/>
</dbReference>
<gene>
    <name evidence="3" type="ORF">B0W48_15365</name>
</gene>
<dbReference type="PANTHER" id="PTHR30547:SF5">
    <property type="entry name" value="NUCLEASE YHCG-RELATED"/>
    <property type="match status" value="1"/>
</dbReference>
<feature type="domain" description="YhcG PDDEXK nuclease" evidence="1">
    <location>
        <begin position="184"/>
        <end position="336"/>
    </location>
</feature>
<evidence type="ECO:0000259" key="2">
    <source>
        <dbReference type="Pfam" id="PF17761"/>
    </source>
</evidence>
<feature type="domain" description="YhcG N-terminal" evidence="2">
    <location>
        <begin position="29"/>
        <end position="163"/>
    </location>
</feature>
<dbReference type="Gene3D" id="3.40.1350.10">
    <property type="match status" value="1"/>
</dbReference>